<dbReference type="SUPFAM" id="SSF89372">
    <property type="entry name" value="Fucose-specific lectin"/>
    <property type="match status" value="1"/>
</dbReference>
<sequence>AYISPGNEAIAVTSTAVNVFRSLHVDGPLLWAIHNLTARYSAAGRTPESAGLGTEAAGILANATGDQLRGMAENAVYIGAYISPGDEAIAVTSTAVNVFRSLHVDGPLLWAIHNLTARYSQAGRSEQSAGLGTEAAAVLASTAASGDERRGMAENVMYVAAYGTDAERVPTGTAGRDALAALFQADPLNAVTAAKYGWAEELLRQWRQQAGLEPQASPGVPGPAGPAPAVVDPDLRRHFDDGTPVSALSRNPDQMDVFAVGRDGTVQSAWWNGQWRERFRVGTATFPAASPIGVVSRSPDFMDLFTVGLDGGVWNAWWHGEWHDWYRLGDVTLPDRTPIATLARSADYQDIFAVGHDGRVWSNWWHGEWHPWFTIGDVTLPAR</sequence>
<proteinExistence type="predicted"/>
<evidence type="ECO:0000313" key="2">
    <source>
        <dbReference type="Proteomes" id="UP001589867"/>
    </source>
</evidence>
<name>A0ABV6M6R5_9ACTN</name>
<comment type="caution">
    <text evidence="1">The sequence shown here is derived from an EMBL/GenBank/DDBJ whole genome shotgun (WGS) entry which is preliminary data.</text>
</comment>
<organism evidence="1 2">
    <name type="scientific">Phytohabitans kaempferiae</name>
    <dbReference type="NCBI Taxonomy" id="1620943"/>
    <lineage>
        <taxon>Bacteria</taxon>
        <taxon>Bacillati</taxon>
        <taxon>Actinomycetota</taxon>
        <taxon>Actinomycetes</taxon>
        <taxon>Micromonosporales</taxon>
        <taxon>Micromonosporaceae</taxon>
    </lineage>
</organism>
<feature type="non-terminal residue" evidence="1">
    <location>
        <position position="1"/>
    </location>
</feature>
<reference evidence="1 2" key="1">
    <citation type="submission" date="2024-09" db="EMBL/GenBank/DDBJ databases">
        <authorList>
            <person name="Sun Q."/>
            <person name="Mori K."/>
        </authorList>
    </citation>
    <scope>NUCLEOTIDE SEQUENCE [LARGE SCALE GENOMIC DNA]</scope>
    <source>
        <strain evidence="1 2">TBRC 3947</strain>
    </source>
</reference>
<feature type="non-terminal residue" evidence="1">
    <location>
        <position position="383"/>
    </location>
</feature>
<accession>A0ABV6M6R5</accession>
<gene>
    <name evidence="1" type="ORF">ACFFIA_22250</name>
</gene>
<dbReference type="EMBL" id="JBHLUH010000044">
    <property type="protein sequence ID" value="MFC0530391.1"/>
    <property type="molecule type" value="Genomic_DNA"/>
</dbReference>
<keyword evidence="2" id="KW-1185">Reference proteome</keyword>
<dbReference type="Proteomes" id="UP001589867">
    <property type="component" value="Unassembled WGS sequence"/>
</dbReference>
<dbReference type="Gene3D" id="2.120.10.70">
    <property type="entry name" value="Fucose-specific lectin"/>
    <property type="match status" value="1"/>
</dbReference>
<protein>
    <submittedName>
        <fullName evidence="1">Uncharacterized protein</fullName>
    </submittedName>
</protein>
<evidence type="ECO:0000313" key="1">
    <source>
        <dbReference type="EMBL" id="MFC0530391.1"/>
    </source>
</evidence>